<dbReference type="Proteomes" id="UP001165065">
    <property type="component" value="Unassembled WGS sequence"/>
</dbReference>
<gene>
    <name evidence="7" type="ORF">TrCOL_g3870</name>
</gene>
<evidence type="ECO:0000259" key="6">
    <source>
        <dbReference type="PROSITE" id="PS50290"/>
    </source>
</evidence>
<dbReference type="CDD" id="cd05168">
    <property type="entry name" value="PI4Kc_III_beta"/>
    <property type="match status" value="1"/>
</dbReference>
<name>A0A9W7GBX5_9STRA</name>
<dbReference type="PANTHER" id="PTHR10048">
    <property type="entry name" value="PHOSPHATIDYLINOSITOL KINASE"/>
    <property type="match status" value="1"/>
</dbReference>
<feature type="domain" description="PI3K/PI4K catalytic" evidence="6">
    <location>
        <begin position="643"/>
        <end position="919"/>
    </location>
</feature>
<dbReference type="OrthoDB" id="10264149at2759"/>
<dbReference type="InterPro" id="IPR036940">
    <property type="entry name" value="PI3/4_kinase_cat_sf"/>
</dbReference>
<feature type="compositionally biased region" description="Polar residues" evidence="5">
    <location>
        <begin position="573"/>
        <end position="586"/>
    </location>
</feature>
<feature type="compositionally biased region" description="Acidic residues" evidence="5">
    <location>
        <begin position="203"/>
        <end position="214"/>
    </location>
</feature>
<dbReference type="Pfam" id="PF00454">
    <property type="entry name" value="PI3_PI4_kinase"/>
    <property type="match status" value="1"/>
</dbReference>
<dbReference type="InterPro" id="IPR018936">
    <property type="entry name" value="PI3/4_kinase_CS"/>
</dbReference>
<dbReference type="GO" id="GO:0048015">
    <property type="term" value="P:phosphatidylinositol-mediated signaling"/>
    <property type="evidence" value="ECO:0007669"/>
    <property type="project" value="TreeGrafter"/>
</dbReference>
<feature type="region of interest" description="Disordered" evidence="5">
    <location>
        <begin position="374"/>
        <end position="398"/>
    </location>
</feature>
<comment type="caution">
    <text evidence="7">The sequence shown here is derived from an EMBL/GenBank/DDBJ whole genome shotgun (WGS) entry which is preliminary data.</text>
</comment>
<dbReference type="SUPFAM" id="SSF56112">
    <property type="entry name" value="Protein kinase-like (PK-like)"/>
    <property type="match status" value="1"/>
</dbReference>
<keyword evidence="4" id="KW-0418">Kinase</keyword>
<reference evidence="8" key="1">
    <citation type="journal article" date="2023" name="Commun. Biol.">
        <title>Genome analysis of Parmales, the sister group of diatoms, reveals the evolutionary specialization of diatoms from phago-mixotrophs to photoautotrophs.</title>
        <authorList>
            <person name="Ban H."/>
            <person name="Sato S."/>
            <person name="Yoshikawa S."/>
            <person name="Yamada K."/>
            <person name="Nakamura Y."/>
            <person name="Ichinomiya M."/>
            <person name="Sato N."/>
            <person name="Blanc-Mathieu R."/>
            <person name="Endo H."/>
            <person name="Kuwata A."/>
            <person name="Ogata H."/>
        </authorList>
    </citation>
    <scope>NUCLEOTIDE SEQUENCE [LARGE SCALE GENOMIC DNA]</scope>
</reference>
<evidence type="ECO:0000256" key="4">
    <source>
        <dbReference type="ARBA" id="ARBA00022777"/>
    </source>
</evidence>
<evidence type="ECO:0000256" key="1">
    <source>
        <dbReference type="ARBA" id="ARBA00001686"/>
    </source>
</evidence>
<evidence type="ECO:0000256" key="5">
    <source>
        <dbReference type="SAM" id="MobiDB-lite"/>
    </source>
</evidence>
<feature type="region of interest" description="Disordered" evidence="5">
    <location>
        <begin position="572"/>
        <end position="636"/>
    </location>
</feature>
<dbReference type="FunFam" id="1.10.1070.11:FF:000016">
    <property type="entry name" value="PIK1p Phosphatidylinositol 4-kinase"/>
    <property type="match status" value="1"/>
</dbReference>
<dbReference type="EMBL" id="BRYA01001448">
    <property type="protein sequence ID" value="GMI43025.1"/>
    <property type="molecule type" value="Genomic_DNA"/>
</dbReference>
<feature type="compositionally biased region" description="Gly residues" evidence="5">
    <location>
        <begin position="186"/>
        <end position="197"/>
    </location>
</feature>
<dbReference type="GO" id="GO:0005737">
    <property type="term" value="C:cytoplasm"/>
    <property type="evidence" value="ECO:0007669"/>
    <property type="project" value="TreeGrafter"/>
</dbReference>
<evidence type="ECO:0000256" key="3">
    <source>
        <dbReference type="ARBA" id="ARBA00022679"/>
    </source>
</evidence>
<dbReference type="InterPro" id="IPR057754">
    <property type="entry name" value="PI4-kinase_beta/PIK1_cat"/>
</dbReference>
<sequence length="936" mass="102644">MGQAITCIEDDASLPLHPGPSPTSMSPNPTAAADQWVPQWQNHLARLQRSFERALLVDSSEATSSAHIFHALLQLYAHKDVIRRLGELAETEGGQKALTFYIPQLTTFLVHGGFEEADKLRDLILHVCSRSARFAHRMVWFILAFCPFDPTSDPPDPTRVLMGEIGRKGGVSVEIIGELLKRKTRGAGGEEGGGGEGNAEVVVESEGEGEGEDSYTERYEEGEIQDTTPEGPPSILRNNVAPPTSPSTFSPFHTTSPFKSDDPSHFHELVNFTEALTALSDSLRHVVGYDRGDSLRDGLSKISQTFLPSNYLYLPLQVTFLRQHGSSSSASSSSAEGDGLHSVVGVHGNESVVFSTKERCPYLVVLEIVESKGGEEWGGGGTNGKERSSSLKANSEDNSVIPTGVQMWLKKRKNDLIKLKSELEGNLENLTANILPPSPSKRPSSSGAPAPTSTPHASAPQLAPPSPLDTPTYDRTSRSSSAPSLERDSSMASVKSAGSLNKSGSSNNNVDMGQWETFSIRNPGQPVEETRTAGRFPGLTDCLIDDALLFNDKGAVGKNRTMNEIGEAMRNVGATNKELQTPSRITKGNLEGLPSNSEGQWTRNNQSPSVESLDHSINHSETETDADGDLESDQEPEPLLFSESWHEKEARIRAESAYGHLKGWRLVPIIVKSFDDLRQEQMVSQIIAAMANILKESGCPVYVRAYDIIATQLGGTGGLIEAVPDTVSIDSLKRRDPSFTTLDDFFIRHFGKGVKSSNGYKKARRNFVSSMAGYAVVCYLLQIKDRHNGNILLDNEGHIVHIDWGFVFMSSPGKNLNFEAAPFKLTSEFVQLMGGSRSSSFRRFRRLTARAFLELRKRREEIILLVEMLSIGNEDLGCFRRRPQAAIAALRERFRPDLVNEGGVVRYVDGLINQSLSNWSTKWYDEYQMCCVGIAA</sequence>
<dbReference type="InterPro" id="IPR000403">
    <property type="entry name" value="PI3/4_kinase_cat_dom"/>
</dbReference>
<dbReference type="PANTHER" id="PTHR10048:SF22">
    <property type="entry name" value="PHOSPHATIDYLINOSITOL 4-KINASE BETA"/>
    <property type="match status" value="1"/>
</dbReference>
<proteinExistence type="predicted"/>
<dbReference type="InterPro" id="IPR015433">
    <property type="entry name" value="PI3/4_kinase"/>
</dbReference>
<evidence type="ECO:0000313" key="7">
    <source>
        <dbReference type="EMBL" id="GMI43025.1"/>
    </source>
</evidence>
<feature type="region of interest" description="Disordered" evidence="5">
    <location>
        <begin position="9"/>
        <end position="31"/>
    </location>
</feature>
<protein>
    <recommendedName>
        <fullName evidence="2">1-phosphatidylinositol 4-kinase</fullName>
        <ecNumber evidence="2">2.7.1.67</ecNumber>
    </recommendedName>
</protein>
<dbReference type="GO" id="GO:0046854">
    <property type="term" value="P:phosphatidylinositol phosphate biosynthetic process"/>
    <property type="evidence" value="ECO:0007669"/>
    <property type="project" value="InterPro"/>
</dbReference>
<organism evidence="7 8">
    <name type="scientific">Triparma columacea</name>
    <dbReference type="NCBI Taxonomy" id="722753"/>
    <lineage>
        <taxon>Eukaryota</taxon>
        <taxon>Sar</taxon>
        <taxon>Stramenopiles</taxon>
        <taxon>Ochrophyta</taxon>
        <taxon>Bolidophyceae</taxon>
        <taxon>Parmales</taxon>
        <taxon>Triparmaceae</taxon>
        <taxon>Triparma</taxon>
    </lineage>
</organism>
<keyword evidence="3" id="KW-0808">Transferase</keyword>
<dbReference type="GO" id="GO:0016020">
    <property type="term" value="C:membrane"/>
    <property type="evidence" value="ECO:0007669"/>
    <property type="project" value="TreeGrafter"/>
</dbReference>
<dbReference type="Gene3D" id="1.10.1070.11">
    <property type="entry name" value="Phosphatidylinositol 3-/4-kinase, catalytic domain"/>
    <property type="match status" value="1"/>
</dbReference>
<dbReference type="InterPro" id="IPR011009">
    <property type="entry name" value="Kinase-like_dom_sf"/>
</dbReference>
<feature type="compositionally biased region" description="Polar residues" evidence="5">
    <location>
        <begin position="594"/>
        <end position="610"/>
    </location>
</feature>
<dbReference type="PROSITE" id="PS00916">
    <property type="entry name" value="PI3_4_KINASE_2"/>
    <property type="match status" value="1"/>
</dbReference>
<feature type="compositionally biased region" description="Low complexity" evidence="5">
    <location>
        <begin position="441"/>
        <end position="461"/>
    </location>
</feature>
<evidence type="ECO:0000256" key="2">
    <source>
        <dbReference type="ARBA" id="ARBA00012169"/>
    </source>
</evidence>
<dbReference type="GO" id="GO:0004430">
    <property type="term" value="F:1-phosphatidylinositol 4-kinase activity"/>
    <property type="evidence" value="ECO:0007669"/>
    <property type="project" value="UniProtKB-EC"/>
</dbReference>
<accession>A0A9W7GBX5</accession>
<feature type="compositionally biased region" description="Basic and acidic residues" evidence="5">
    <location>
        <begin position="612"/>
        <end position="622"/>
    </location>
</feature>
<dbReference type="SMART" id="SM00146">
    <property type="entry name" value="PI3Kc"/>
    <property type="match status" value="1"/>
</dbReference>
<dbReference type="PROSITE" id="PS50290">
    <property type="entry name" value="PI3_4_KINASE_3"/>
    <property type="match status" value="1"/>
</dbReference>
<feature type="compositionally biased region" description="Low complexity" evidence="5">
    <location>
        <begin position="495"/>
        <end position="509"/>
    </location>
</feature>
<dbReference type="AlphaFoldDB" id="A0A9W7GBX5"/>
<feature type="region of interest" description="Disordered" evidence="5">
    <location>
        <begin position="184"/>
        <end position="249"/>
    </location>
</feature>
<evidence type="ECO:0000313" key="8">
    <source>
        <dbReference type="Proteomes" id="UP001165065"/>
    </source>
</evidence>
<dbReference type="Gene3D" id="3.30.1010.10">
    <property type="entry name" value="Phosphatidylinositol 3-kinase Catalytic Subunit, Chain A, domain 4"/>
    <property type="match status" value="1"/>
</dbReference>
<feature type="compositionally biased region" description="Acidic residues" evidence="5">
    <location>
        <begin position="623"/>
        <end position="636"/>
    </location>
</feature>
<dbReference type="PROSITE" id="PS00915">
    <property type="entry name" value="PI3_4_KINASE_1"/>
    <property type="match status" value="1"/>
</dbReference>
<feature type="region of interest" description="Disordered" evidence="5">
    <location>
        <begin position="430"/>
        <end position="512"/>
    </location>
</feature>
<dbReference type="EC" id="2.7.1.67" evidence="2"/>
<keyword evidence="8" id="KW-1185">Reference proteome</keyword>
<comment type="catalytic activity">
    <reaction evidence="1">
        <text>a 1,2-diacyl-sn-glycero-3-phospho-(1D-myo-inositol) + ATP = a 1,2-diacyl-sn-glycero-3-phospho-(1D-myo-inositol 4-phosphate) + ADP + H(+)</text>
        <dbReference type="Rhea" id="RHEA:19877"/>
        <dbReference type="ChEBI" id="CHEBI:15378"/>
        <dbReference type="ChEBI" id="CHEBI:30616"/>
        <dbReference type="ChEBI" id="CHEBI:57880"/>
        <dbReference type="ChEBI" id="CHEBI:58178"/>
        <dbReference type="ChEBI" id="CHEBI:456216"/>
        <dbReference type="EC" id="2.7.1.67"/>
    </reaction>
</comment>